<dbReference type="NCBIfam" id="NF038117">
    <property type="entry name" value="choice_anch_I"/>
    <property type="match status" value="1"/>
</dbReference>
<feature type="compositionally biased region" description="Basic and acidic residues" evidence="1">
    <location>
        <begin position="421"/>
        <end position="432"/>
    </location>
</feature>
<dbReference type="InterPro" id="IPR052956">
    <property type="entry name" value="Mesenchyme-surface_protein"/>
</dbReference>
<feature type="chain" id="PRO_5045328146" evidence="2">
    <location>
        <begin position="29"/>
        <end position="518"/>
    </location>
</feature>
<dbReference type="RefSeq" id="WP_270005786.1">
    <property type="nucleotide sequence ID" value="NZ_JAPFGC010000002.1"/>
</dbReference>
<dbReference type="InterPro" id="IPR015943">
    <property type="entry name" value="WD40/YVTN_repeat-like_dom_sf"/>
</dbReference>
<reference evidence="4" key="1">
    <citation type="submission" date="2022-11" db="EMBL/GenBank/DDBJ databases">
        <title>Refractory cell wall polysaccharides provide important carbon source for microbial heterotrophs in the hadal ocean.</title>
        <authorList>
            <person name="Zhu X."/>
        </authorList>
    </citation>
    <scope>NUCLEOTIDE SEQUENCE</scope>
    <source>
        <strain evidence="4">MTRN7</strain>
    </source>
</reference>
<dbReference type="SUPFAM" id="SSF75011">
    <property type="entry name" value="3-carboxy-cis,cis-mucoante lactonizing enzyme"/>
    <property type="match status" value="1"/>
</dbReference>
<proteinExistence type="predicted"/>
<organism evidence="4 5">
    <name type="scientific">Mesoflavibacter profundi</name>
    <dbReference type="NCBI Taxonomy" id="2708110"/>
    <lineage>
        <taxon>Bacteria</taxon>
        <taxon>Pseudomonadati</taxon>
        <taxon>Bacteroidota</taxon>
        <taxon>Flavobacteriia</taxon>
        <taxon>Flavobacteriales</taxon>
        <taxon>Flavobacteriaceae</taxon>
        <taxon>Mesoflavibacter</taxon>
    </lineage>
</organism>
<dbReference type="Gene3D" id="2.130.10.10">
    <property type="entry name" value="YVTN repeat-like/Quinoprotein amine dehydrogenase"/>
    <property type="match status" value="1"/>
</dbReference>
<accession>A0ABT4S320</accession>
<sequence length="518" mass="56553">MKHTKHNLLFSSTLLLTLALNLCLFNCADDDTSVEVDQPEVNTTVNFQYKTTIQVGGEASAEISAFDPITKKLFVTNAQANEISIFDISEINNPIQQSSIALSTQGAPNSVSVLNGKLAIALEAPVKQNPGFVLLYDTQTMSLLQTFTVGALPDMVTFSKDGNFILTANEGEPNADYTVDPNGTISIIDVNSNTVTTLDFSNFNSEELALESNHFRVFGPNASLAQDVEPEYIAVLEDSQTAWVSLQENNGIAKINLLSKTIEAIYPLGYKDHLLAQNSLDASNEDNETVLKNWPIRGLYQPDAIVSVNINGVDYVISANEGDAREYEGTPGYIGIDRVKDINLDPSAFPLSEDYQNEANLGRLNVMLSEGDIDNDGDYDYLYSYGARSFTIWSANGTLVYDSGNSIATETLAASPSTFNDEDKRSDDKGAEPESVEVLNIANQRYILFVGLERTDQIMVYDITNPNSPTFLTILSHEGDEAPEGLMIIPAEDSPTGKDILVVSNEDSGTVSFYENLQ</sequence>
<dbReference type="Pfam" id="PF22494">
    <property type="entry name" value="choice_anch_I"/>
    <property type="match status" value="1"/>
</dbReference>
<dbReference type="PANTHER" id="PTHR46928">
    <property type="entry name" value="MESENCHYME-SPECIFIC CELL SURFACE GLYCOPROTEIN"/>
    <property type="match status" value="1"/>
</dbReference>
<evidence type="ECO:0000313" key="5">
    <source>
        <dbReference type="Proteomes" id="UP001149142"/>
    </source>
</evidence>
<evidence type="ECO:0000313" key="4">
    <source>
        <dbReference type="EMBL" id="MDA0178426.1"/>
    </source>
</evidence>
<dbReference type="Proteomes" id="UP001149142">
    <property type="component" value="Unassembled WGS sequence"/>
</dbReference>
<evidence type="ECO:0000256" key="1">
    <source>
        <dbReference type="SAM" id="MobiDB-lite"/>
    </source>
</evidence>
<protein>
    <submittedName>
        <fullName evidence="4">Choice-of-anchor I family protein</fullName>
    </submittedName>
</protein>
<name>A0ABT4S320_9FLAO</name>
<dbReference type="PANTHER" id="PTHR46928:SF1">
    <property type="entry name" value="MESENCHYME-SPECIFIC CELL SURFACE GLYCOPROTEIN"/>
    <property type="match status" value="1"/>
</dbReference>
<gene>
    <name evidence="4" type="ORF">OOZ35_13070</name>
</gene>
<dbReference type="EMBL" id="JAPFGC010000002">
    <property type="protein sequence ID" value="MDA0178426.1"/>
    <property type="molecule type" value="Genomic_DNA"/>
</dbReference>
<dbReference type="InterPro" id="IPR055188">
    <property type="entry name" value="Choice_anch_I"/>
</dbReference>
<feature type="domain" description="Choice-of-anchor I" evidence="3">
    <location>
        <begin position="54"/>
        <end position="515"/>
    </location>
</feature>
<feature type="region of interest" description="Disordered" evidence="1">
    <location>
        <begin position="413"/>
        <end position="432"/>
    </location>
</feature>
<keyword evidence="5" id="KW-1185">Reference proteome</keyword>
<comment type="caution">
    <text evidence="4">The sequence shown here is derived from an EMBL/GenBank/DDBJ whole genome shotgun (WGS) entry which is preliminary data.</text>
</comment>
<evidence type="ECO:0000259" key="3">
    <source>
        <dbReference type="Pfam" id="PF22494"/>
    </source>
</evidence>
<evidence type="ECO:0000256" key="2">
    <source>
        <dbReference type="SAM" id="SignalP"/>
    </source>
</evidence>
<keyword evidence="2" id="KW-0732">Signal</keyword>
<feature type="signal peptide" evidence="2">
    <location>
        <begin position="1"/>
        <end position="28"/>
    </location>
</feature>